<dbReference type="EMBL" id="MCGO01000086">
    <property type="protein sequence ID" value="ORY29724.1"/>
    <property type="molecule type" value="Genomic_DNA"/>
</dbReference>
<dbReference type="GO" id="GO:0004965">
    <property type="term" value="F:G protein-coupled GABA receptor activity"/>
    <property type="evidence" value="ECO:0007669"/>
    <property type="project" value="InterPro"/>
</dbReference>
<evidence type="ECO:0000256" key="4">
    <source>
        <dbReference type="ARBA" id="ARBA00023040"/>
    </source>
</evidence>
<dbReference type="PRINTS" id="PR00248">
    <property type="entry name" value="GPCRMGR"/>
</dbReference>
<name>A0A1Y2B4R1_9FUNG</name>
<dbReference type="PANTHER" id="PTHR10519:SF20">
    <property type="entry name" value="G-PROTEIN COUPLED RECEPTOR 156-RELATED"/>
    <property type="match status" value="1"/>
</dbReference>
<evidence type="ECO:0000256" key="11">
    <source>
        <dbReference type="SAM" id="SignalP"/>
    </source>
</evidence>
<keyword evidence="7" id="KW-0325">Glycoprotein</keyword>
<dbReference type="AlphaFoldDB" id="A0A1Y2B4R1"/>
<dbReference type="PROSITE" id="PS50259">
    <property type="entry name" value="G_PROTEIN_RECEP_F3_4"/>
    <property type="match status" value="1"/>
</dbReference>
<organism evidence="13 14">
    <name type="scientific">Rhizoclosmatium globosum</name>
    <dbReference type="NCBI Taxonomy" id="329046"/>
    <lineage>
        <taxon>Eukaryota</taxon>
        <taxon>Fungi</taxon>
        <taxon>Fungi incertae sedis</taxon>
        <taxon>Chytridiomycota</taxon>
        <taxon>Chytridiomycota incertae sedis</taxon>
        <taxon>Chytridiomycetes</taxon>
        <taxon>Chytridiales</taxon>
        <taxon>Chytriomycetaceae</taxon>
        <taxon>Rhizoclosmatium</taxon>
    </lineage>
</organism>
<dbReference type="STRING" id="329046.A0A1Y2B4R1"/>
<comment type="subcellular location">
    <subcellularLocation>
        <location evidence="1">Membrane</location>
        <topology evidence="1">Multi-pass membrane protein</topology>
    </subcellularLocation>
</comment>
<comment type="caution">
    <text evidence="13">The sequence shown here is derived from an EMBL/GenBank/DDBJ whole genome shotgun (WGS) entry which is preliminary data.</text>
</comment>
<feature type="transmembrane region" description="Helical" evidence="10">
    <location>
        <begin position="564"/>
        <end position="587"/>
    </location>
</feature>
<dbReference type="SUPFAM" id="SSF53822">
    <property type="entry name" value="Periplasmic binding protein-like I"/>
    <property type="match status" value="1"/>
</dbReference>
<evidence type="ECO:0000259" key="12">
    <source>
        <dbReference type="PROSITE" id="PS50259"/>
    </source>
</evidence>
<feature type="compositionally biased region" description="Low complexity" evidence="9">
    <location>
        <begin position="774"/>
        <end position="785"/>
    </location>
</feature>
<dbReference type="InterPro" id="IPR017978">
    <property type="entry name" value="GPCR_3_C"/>
</dbReference>
<keyword evidence="6" id="KW-0675">Receptor</keyword>
<dbReference type="OrthoDB" id="2138572at2759"/>
<evidence type="ECO:0000256" key="5">
    <source>
        <dbReference type="ARBA" id="ARBA00023136"/>
    </source>
</evidence>
<feature type="transmembrane region" description="Helical" evidence="10">
    <location>
        <begin position="726"/>
        <end position="746"/>
    </location>
</feature>
<evidence type="ECO:0000256" key="3">
    <source>
        <dbReference type="ARBA" id="ARBA00022989"/>
    </source>
</evidence>
<evidence type="ECO:0000256" key="6">
    <source>
        <dbReference type="ARBA" id="ARBA00023170"/>
    </source>
</evidence>
<dbReference type="Gene3D" id="3.40.50.2300">
    <property type="match status" value="2"/>
</dbReference>
<dbReference type="InterPro" id="IPR000337">
    <property type="entry name" value="GPCR_3"/>
</dbReference>
<evidence type="ECO:0000256" key="9">
    <source>
        <dbReference type="SAM" id="MobiDB-lite"/>
    </source>
</evidence>
<gene>
    <name evidence="13" type="ORF">BCR33DRAFT_772411</name>
</gene>
<evidence type="ECO:0000313" key="13">
    <source>
        <dbReference type="EMBL" id="ORY29724.1"/>
    </source>
</evidence>
<dbReference type="InterPro" id="IPR028082">
    <property type="entry name" value="Peripla_BP_I"/>
</dbReference>
<sequence>MSHSSHLLILLLALIKCVVSNKQQSSITIALIGPYSWIPGLTYKNSLITGGYNRINITEMSDLTKWGYTSWWFFNQLSAEVAVARINSDPTILPNTTIRIKRFNNYCCNATQTRGSSAGQAAVVAQEIAEQHPDVAAVFGDFFTGTTLGDGQVFSQKQIPMCGATQHSPRLSNKSNFPYFVSALASSGYGPAIAALLKSWSVERVAILTTSTLKDTCLAIKSALKQSKIDVAVVVERVVSLDLEYVANIVDLAGARYIISCDTGEPLFDMYMTLATKTRRLVGPQYVWIALGLLSQGAGSPGSAASKYGPNYYKYAEGFVTVYGGTMSTPAMSQMQLGLLKSVNTFQANNGVPKSMRFSYSALTSRFNALASYDCVGLLVKGLDRVVNSRGATGMDDLVSGRLRGLLNYTAFRDTGYQGANADPFVLTEGGDMATPFIFYYADGKSESLVSLPFATTDISQTIITPLPNKTIHFNGGSFIPPRDRPEISETVLELTSNAGLSIITLMALGFLATTILATITYLYPQNAAIRASSPPFLYLLCISAVLAYTSLWFYIGVPTASRYITQICLESLALVILLSSMLVKNARMLVLYSLKVVLKRKWLFKDWFAVLVVTGFVAVEVVLVAWFMVLEAVDVTMTVFMVQETGMEVVEYGIAVSRAGKVVFAVMWVYHAVLVLGLLVLAFLTRNVATQHNEASLMVTVALSISVGSVIVYSSKDGTDYLDRVIASAGIVWVLATLPVLAQLIPKLLAVQAAKKIGGRSMLEAMLERASRKSSSGSSRNSAGVGKTTTPDGVAKTMPSLPRSSSQLPRLHEPTPSEPPPPLLSRRSTKNLLHTPLSPFPTSKRNDRGSISPSSGSTAKRDSSVFSNTFPISYSSKSSYFLRSPWHEGFIAIGKINKNRFVLLLPRRFDDIETPPVAFSIADTIDEGVVVELCDGVHRLTLRWTNVDLWIDFRSSVYAKQVLDLVMANSGTHESTENK</sequence>
<keyword evidence="11" id="KW-0732">Signal</keyword>
<protein>
    <submittedName>
        <fullName evidence="13">Periplasmic binding protein-like I</fullName>
    </submittedName>
</protein>
<accession>A0A1Y2B4R1</accession>
<proteinExistence type="predicted"/>
<evidence type="ECO:0000256" key="10">
    <source>
        <dbReference type="SAM" id="Phobius"/>
    </source>
</evidence>
<feature type="transmembrane region" description="Helical" evidence="10">
    <location>
        <begin position="499"/>
        <end position="525"/>
    </location>
</feature>
<evidence type="ECO:0000256" key="1">
    <source>
        <dbReference type="ARBA" id="ARBA00004141"/>
    </source>
</evidence>
<feature type="compositionally biased region" description="Polar residues" evidence="9">
    <location>
        <begin position="850"/>
        <end position="864"/>
    </location>
</feature>
<feature type="compositionally biased region" description="Low complexity" evidence="9">
    <location>
        <begin position="800"/>
        <end position="810"/>
    </location>
</feature>
<reference evidence="13 14" key="1">
    <citation type="submission" date="2016-07" db="EMBL/GenBank/DDBJ databases">
        <title>Pervasive Adenine N6-methylation of Active Genes in Fungi.</title>
        <authorList>
            <consortium name="DOE Joint Genome Institute"/>
            <person name="Mondo S.J."/>
            <person name="Dannebaum R.O."/>
            <person name="Kuo R.C."/>
            <person name="Labutti K."/>
            <person name="Haridas S."/>
            <person name="Kuo A."/>
            <person name="Salamov A."/>
            <person name="Ahrendt S.R."/>
            <person name="Lipzen A."/>
            <person name="Sullivan W."/>
            <person name="Andreopoulos W.B."/>
            <person name="Clum A."/>
            <person name="Lindquist E."/>
            <person name="Daum C."/>
            <person name="Ramamoorthy G.K."/>
            <person name="Gryganskyi A."/>
            <person name="Culley D."/>
            <person name="Magnuson J.K."/>
            <person name="James T.Y."/>
            <person name="O'Malley M.A."/>
            <person name="Stajich J.E."/>
            <person name="Spatafora J.W."/>
            <person name="Visel A."/>
            <person name="Grigoriev I.V."/>
        </authorList>
    </citation>
    <scope>NUCLEOTIDE SEQUENCE [LARGE SCALE GENOMIC DNA]</scope>
    <source>
        <strain evidence="13 14">JEL800</strain>
    </source>
</reference>
<keyword evidence="3 10" id="KW-1133">Transmembrane helix</keyword>
<dbReference type="PANTHER" id="PTHR10519">
    <property type="entry name" value="GABA-B RECEPTOR"/>
    <property type="match status" value="1"/>
</dbReference>
<feature type="region of interest" description="Disordered" evidence="9">
    <location>
        <begin position="769"/>
        <end position="864"/>
    </location>
</feature>
<evidence type="ECO:0000256" key="7">
    <source>
        <dbReference type="ARBA" id="ARBA00023180"/>
    </source>
</evidence>
<feature type="transmembrane region" description="Helical" evidence="10">
    <location>
        <begin position="537"/>
        <end position="558"/>
    </location>
</feature>
<keyword evidence="2 10" id="KW-0812">Transmembrane</keyword>
<keyword evidence="14" id="KW-1185">Reference proteome</keyword>
<evidence type="ECO:0000256" key="8">
    <source>
        <dbReference type="ARBA" id="ARBA00023224"/>
    </source>
</evidence>
<dbReference type="GO" id="GO:0038039">
    <property type="term" value="C:G protein-coupled receptor heterodimeric complex"/>
    <property type="evidence" value="ECO:0007669"/>
    <property type="project" value="TreeGrafter"/>
</dbReference>
<keyword evidence="4" id="KW-0297">G-protein coupled receptor</keyword>
<feature type="domain" description="G-protein coupled receptors family 3 profile" evidence="12">
    <location>
        <begin position="499"/>
        <end position="735"/>
    </location>
</feature>
<keyword evidence="5 10" id="KW-0472">Membrane</keyword>
<feature type="transmembrane region" description="Helical" evidence="10">
    <location>
        <begin position="608"/>
        <end position="630"/>
    </location>
</feature>
<feature type="chain" id="PRO_5012779216" evidence="11">
    <location>
        <begin position="21"/>
        <end position="980"/>
    </location>
</feature>
<evidence type="ECO:0000256" key="2">
    <source>
        <dbReference type="ARBA" id="ARBA00022692"/>
    </source>
</evidence>
<dbReference type="GO" id="GO:0007214">
    <property type="term" value="P:gamma-aminobutyric acid signaling pathway"/>
    <property type="evidence" value="ECO:0007669"/>
    <property type="project" value="TreeGrafter"/>
</dbReference>
<dbReference type="Pfam" id="PF01094">
    <property type="entry name" value="ANF_receptor"/>
    <property type="match status" value="1"/>
</dbReference>
<evidence type="ECO:0000313" key="14">
    <source>
        <dbReference type="Proteomes" id="UP000193642"/>
    </source>
</evidence>
<feature type="transmembrane region" description="Helical" evidence="10">
    <location>
        <begin position="696"/>
        <end position="714"/>
    </location>
</feature>
<dbReference type="Proteomes" id="UP000193642">
    <property type="component" value="Unassembled WGS sequence"/>
</dbReference>
<feature type="signal peptide" evidence="11">
    <location>
        <begin position="1"/>
        <end position="20"/>
    </location>
</feature>
<dbReference type="InterPro" id="IPR002455">
    <property type="entry name" value="GPCR3_GABA-B"/>
</dbReference>
<dbReference type="InterPro" id="IPR001828">
    <property type="entry name" value="ANF_lig-bd_rcpt"/>
</dbReference>
<dbReference type="Pfam" id="PF00003">
    <property type="entry name" value="7tm_3"/>
    <property type="match status" value="1"/>
</dbReference>
<keyword evidence="8" id="KW-0807">Transducer</keyword>
<feature type="transmembrane region" description="Helical" evidence="10">
    <location>
        <begin position="663"/>
        <end position="684"/>
    </location>
</feature>